<evidence type="ECO:0000313" key="1">
    <source>
        <dbReference type="EMBL" id="KAH3769580.1"/>
    </source>
</evidence>
<dbReference type="Proteomes" id="UP000828390">
    <property type="component" value="Unassembled WGS sequence"/>
</dbReference>
<comment type="caution">
    <text evidence="1">The sequence shown here is derived from an EMBL/GenBank/DDBJ whole genome shotgun (WGS) entry which is preliminary data.</text>
</comment>
<gene>
    <name evidence="1" type="ORF">DPMN_170853</name>
</gene>
<dbReference type="AlphaFoldDB" id="A0A9D4ID82"/>
<evidence type="ECO:0000313" key="2">
    <source>
        <dbReference type="Proteomes" id="UP000828390"/>
    </source>
</evidence>
<keyword evidence="2" id="KW-1185">Reference proteome</keyword>
<name>A0A9D4ID82_DREPO</name>
<sequence length="53" mass="5729">MLVSTAQSYPGSSRSNQFTVRFLMGLVFNQVCAIQHPLDAATDALEAQAKEEG</sequence>
<protein>
    <submittedName>
        <fullName evidence="1">Uncharacterized protein</fullName>
    </submittedName>
</protein>
<accession>A0A9D4ID82</accession>
<reference evidence="1" key="2">
    <citation type="submission" date="2020-11" db="EMBL/GenBank/DDBJ databases">
        <authorList>
            <person name="McCartney M.A."/>
            <person name="Auch B."/>
            <person name="Kono T."/>
            <person name="Mallez S."/>
            <person name="Becker A."/>
            <person name="Gohl D.M."/>
            <person name="Silverstein K.A.T."/>
            <person name="Koren S."/>
            <person name="Bechman K.B."/>
            <person name="Herman A."/>
            <person name="Abrahante J.E."/>
            <person name="Garbe J."/>
        </authorList>
    </citation>
    <scope>NUCLEOTIDE SEQUENCE</scope>
    <source>
        <strain evidence="1">Duluth1</strain>
        <tissue evidence="1">Whole animal</tissue>
    </source>
</reference>
<reference evidence="1" key="1">
    <citation type="journal article" date="2019" name="bioRxiv">
        <title>The Genome of the Zebra Mussel, Dreissena polymorpha: A Resource for Invasive Species Research.</title>
        <authorList>
            <person name="McCartney M.A."/>
            <person name="Auch B."/>
            <person name="Kono T."/>
            <person name="Mallez S."/>
            <person name="Zhang Y."/>
            <person name="Obille A."/>
            <person name="Becker A."/>
            <person name="Abrahante J.E."/>
            <person name="Garbe J."/>
            <person name="Badalamenti J.P."/>
            <person name="Herman A."/>
            <person name="Mangelson H."/>
            <person name="Liachko I."/>
            <person name="Sullivan S."/>
            <person name="Sone E.D."/>
            <person name="Koren S."/>
            <person name="Silverstein K.A.T."/>
            <person name="Beckman K.B."/>
            <person name="Gohl D.M."/>
        </authorList>
    </citation>
    <scope>NUCLEOTIDE SEQUENCE</scope>
    <source>
        <strain evidence="1">Duluth1</strain>
        <tissue evidence="1">Whole animal</tissue>
    </source>
</reference>
<organism evidence="1 2">
    <name type="scientific">Dreissena polymorpha</name>
    <name type="common">Zebra mussel</name>
    <name type="synonym">Mytilus polymorpha</name>
    <dbReference type="NCBI Taxonomy" id="45954"/>
    <lineage>
        <taxon>Eukaryota</taxon>
        <taxon>Metazoa</taxon>
        <taxon>Spiralia</taxon>
        <taxon>Lophotrochozoa</taxon>
        <taxon>Mollusca</taxon>
        <taxon>Bivalvia</taxon>
        <taxon>Autobranchia</taxon>
        <taxon>Heteroconchia</taxon>
        <taxon>Euheterodonta</taxon>
        <taxon>Imparidentia</taxon>
        <taxon>Neoheterodontei</taxon>
        <taxon>Myida</taxon>
        <taxon>Dreissenoidea</taxon>
        <taxon>Dreissenidae</taxon>
        <taxon>Dreissena</taxon>
    </lineage>
</organism>
<dbReference type="EMBL" id="JAIWYP010000009">
    <property type="protein sequence ID" value="KAH3769580.1"/>
    <property type="molecule type" value="Genomic_DNA"/>
</dbReference>
<proteinExistence type="predicted"/>